<feature type="compositionally biased region" description="Pro residues" evidence="3">
    <location>
        <begin position="215"/>
        <end position="229"/>
    </location>
</feature>
<proteinExistence type="predicted"/>
<feature type="region of interest" description="Disordered" evidence="3">
    <location>
        <begin position="1"/>
        <end position="83"/>
    </location>
</feature>
<evidence type="ECO:0000256" key="1">
    <source>
        <dbReference type="ARBA" id="ARBA00022884"/>
    </source>
</evidence>
<evidence type="ECO:0000259" key="4">
    <source>
        <dbReference type="PROSITE" id="PS50961"/>
    </source>
</evidence>
<name>A0A5B6YW52_DAVIN</name>
<dbReference type="Gene3D" id="1.10.10.10">
    <property type="entry name" value="Winged helix-like DNA-binding domain superfamily/Winged helix DNA-binding domain"/>
    <property type="match status" value="1"/>
</dbReference>
<evidence type="ECO:0000256" key="3">
    <source>
        <dbReference type="SAM" id="MobiDB-lite"/>
    </source>
</evidence>
<dbReference type="CDD" id="cd07323">
    <property type="entry name" value="LAM"/>
    <property type="match status" value="1"/>
</dbReference>
<dbReference type="SUPFAM" id="SSF46785">
    <property type="entry name" value="Winged helix' DNA-binding domain"/>
    <property type="match status" value="1"/>
</dbReference>
<dbReference type="InterPro" id="IPR006630">
    <property type="entry name" value="La_HTH"/>
</dbReference>
<dbReference type="EMBL" id="GHES01005319">
    <property type="protein sequence ID" value="MPA35878.1"/>
    <property type="molecule type" value="Transcribed_RNA"/>
</dbReference>
<dbReference type="Pfam" id="PF05383">
    <property type="entry name" value="La"/>
    <property type="match status" value="1"/>
</dbReference>
<protein>
    <submittedName>
        <fullName evidence="5">Putative la-related protein 1C-like</fullName>
    </submittedName>
</protein>
<dbReference type="PANTHER" id="PTHR22792:SF155">
    <property type="entry name" value="LA-RELATED PROTEIN 1C-LIKE"/>
    <property type="match status" value="1"/>
</dbReference>
<accession>A0A5B6YW52</accession>
<feature type="compositionally biased region" description="Basic and acidic residues" evidence="3">
    <location>
        <begin position="303"/>
        <end position="323"/>
    </location>
</feature>
<dbReference type="InterPro" id="IPR036390">
    <property type="entry name" value="WH_DNA-bd_sf"/>
</dbReference>
<dbReference type="GO" id="GO:0003723">
    <property type="term" value="F:RNA binding"/>
    <property type="evidence" value="ECO:0007669"/>
    <property type="project" value="UniProtKB-UniRule"/>
</dbReference>
<dbReference type="AlphaFoldDB" id="A0A5B6YW52"/>
<organism evidence="5">
    <name type="scientific">Davidia involucrata</name>
    <name type="common">Dove tree</name>
    <dbReference type="NCBI Taxonomy" id="16924"/>
    <lineage>
        <taxon>Eukaryota</taxon>
        <taxon>Viridiplantae</taxon>
        <taxon>Streptophyta</taxon>
        <taxon>Embryophyta</taxon>
        <taxon>Tracheophyta</taxon>
        <taxon>Spermatophyta</taxon>
        <taxon>Magnoliopsida</taxon>
        <taxon>eudicotyledons</taxon>
        <taxon>Gunneridae</taxon>
        <taxon>Pentapetalae</taxon>
        <taxon>asterids</taxon>
        <taxon>Cornales</taxon>
        <taxon>Nyssaceae</taxon>
        <taxon>Davidia</taxon>
    </lineage>
</organism>
<sequence>MTADSTSNNHSPLRSGGGGGGDGINSPQFRRRNLSSPWAQVVRGEPEAISALPRSPSSPSSSSSPPITTPNQSTFSDCSASKAASMASDISAVESQLENFDSNNNNVGRPTRTAWNKPLNGVVEVGPVMGGAVSWPALSESTRPSPKPSSDSSKPISDGSVSISQGPVISHSPQKQVNTNANPNFTPNHTLPVRQRSMKRGGGSGGGSAQSNFTRPPPPPPPPLPPPFPLFDVPYGTLVPALPDLSPKEPPYKGNNWDTRPIGGFVPQPHAGNDQPSHRNSSRRSNFGPRPRGDGPYHNSNVGRRDQDRDWNGSRSSNVRDVHLQHQMAPPRGFRPPPLGSTPFIPTQPVRSFGNPINFDMTSPYFYVPTPHPESFRAVQFVAPALQQPMYFPVLDPHLPTLLISQIDYYFSDANLIKDDFLKSNMDDQGWVPITLIASFPRVQHLTNNIHLILDSLRASTVVEVQGDKVRRHNEWRKWISFSDRFPTDSGPLYSGGSVYNMLPTSFRKVALDEVTINRNSVIDKADSHTEVDPGRCSSEELIGQPKLANGEGTKEEACSS</sequence>
<evidence type="ECO:0000313" key="5">
    <source>
        <dbReference type="EMBL" id="MPA35878.1"/>
    </source>
</evidence>
<feature type="domain" description="HTH La-type RNA-binding" evidence="4">
    <location>
        <begin position="393"/>
        <end position="482"/>
    </location>
</feature>
<feature type="compositionally biased region" description="Low complexity" evidence="3">
    <location>
        <begin position="148"/>
        <end position="164"/>
    </location>
</feature>
<evidence type="ECO:0000256" key="2">
    <source>
        <dbReference type="PROSITE-ProRule" id="PRU00332"/>
    </source>
</evidence>
<feature type="compositionally biased region" description="Low complexity" evidence="3">
    <location>
        <begin position="55"/>
        <end position="66"/>
    </location>
</feature>
<dbReference type="PANTHER" id="PTHR22792">
    <property type="entry name" value="LUPUS LA PROTEIN-RELATED"/>
    <property type="match status" value="1"/>
</dbReference>
<feature type="compositionally biased region" description="Polar residues" evidence="3">
    <location>
        <begin position="274"/>
        <end position="285"/>
    </location>
</feature>
<dbReference type="SMART" id="SM00715">
    <property type="entry name" value="LA"/>
    <property type="match status" value="1"/>
</dbReference>
<feature type="compositionally biased region" description="Polar residues" evidence="3">
    <location>
        <begin position="1"/>
        <end position="12"/>
    </location>
</feature>
<dbReference type="InterPro" id="IPR036388">
    <property type="entry name" value="WH-like_DNA-bd_sf"/>
</dbReference>
<keyword evidence="1 2" id="KW-0694">RNA-binding</keyword>
<dbReference type="PROSITE" id="PS50961">
    <property type="entry name" value="HTH_LA"/>
    <property type="match status" value="1"/>
</dbReference>
<gene>
    <name evidence="5" type="ORF">Din_005319</name>
</gene>
<feature type="compositionally biased region" description="Polar residues" evidence="3">
    <location>
        <begin position="69"/>
        <end position="79"/>
    </location>
</feature>
<feature type="region of interest" description="Disordered" evidence="3">
    <location>
        <begin position="96"/>
        <end position="323"/>
    </location>
</feature>
<feature type="compositionally biased region" description="Polar residues" evidence="3">
    <location>
        <begin position="165"/>
        <end position="189"/>
    </location>
</feature>
<feature type="compositionally biased region" description="Polar residues" evidence="3">
    <location>
        <begin position="96"/>
        <end position="108"/>
    </location>
</feature>
<reference evidence="5" key="1">
    <citation type="submission" date="2019-08" db="EMBL/GenBank/DDBJ databases">
        <title>Reference gene set and small RNA set construction with multiple tissues from Davidia involucrata Baill.</title>
        <authorList>
            <person name="Yang H."/>
            <person name="Zhou C."/>
            <person name="Li G."/>
            <person name="Wang J."/>
            <person name="Gao P."/>
            <person name="Wang M."/>
            <person name="Wang R."/>
            <person name="Zhao Y."/>
        </authorList>
    </citation>
    <scope>NUCLEOTIDE SEQUENCE</scope>
    <source>
        <tissue evidence="5">Mixed with DoveR01_LX</tissue>
    </source>
</reference>
<dbReference type="InterPro" id="IPR045180">
    <property type="entry name" value="La_dom_prot"/>
</dbReference>
<feature type="region of interest" description="Disordered" evidence="3">
    <location>
        <begin position="527"/>
        <end position="561"/>
    </location>
</feature>